<evidence type="ECO:0000256" key="9">
    <source>
        <dbReference type="ARBA" id="ARBA00023288"/>
    </source>
</evidence>
<protein>
    <recommendedName>
        <fullName evidence="10">Defective in cullin neddylation protein</fullName>
    </recommendedName>
</protein>
<evidence type="ECO:0000256" key="1">
    <source>
        <dbReference type="ARBA" id="ARBA00004123"/>
    </source>
</evidence>
<keyword evidence="6" id="KW-0519">Myristate</keyword>
<dbReference type="PROSITE" id="PS51229">
    <property type="entry name" value="DCUN1"/>
    <property type="match status" value="1"/>
</dbReference>
<evidence type="ECO:0000256" key="10">
    <source>
        <dbReference type="RuleBase" id="RU410713"/>
    </source>
</evidence>
<evidence type="ECO:0000256" key="8">
    <source>
        <dbReference type="ARBA" id="ARBA00023242"/>
    </source>
</evidence>
<dbReference type="FunFam" id="1.10.238.10:FF:000126">
    <property type="entry name" value="DCN1-like protein"/>
    <property type="match status" value="1"/>
</dbReference>
<reference evidence="12" key="1">
    <citation type="submission" date="2023-07" db="EMBL/GenBank/DDBJ databases">
        <title>Chromosome-level genome assembly of Artemia franciscana.</title>
        <authorList>
            <person name="Jo E."/>
        </authorList>
    </citation>
    <scope>NUCLEOTIDE SEQUENCE</scope>
    <source>
        <tissue evidence="12">Whole body</tissue>
    </source>
</reference>
<dbReference type="GO" id="GO:0048471">
    <property type="term" value="C:perinuclear region of cytoplasm"/>
    <property type="evidence" value="ECO:0007669"/>
    <property type="project" value="UniProtKB-SubCell"/>
</dbReference>
<dbReference type="InterPro" id="IPR042460">
    <property type="entry name" value="DCN1-like_PONY"/>
</dbReference>
<dbReference type="EMBL" id="JAVRJZ010000016">
    <property type="protein sequence ID" value="KAK2711353.1"/>
    <property type="molecule type" value="Genomic_DNA"/>
</dbReference>
<dbReference type="Proteomes" id="UP001187531">
    <property type="component" value="Unassembled WGS sequence"/>
</dbReference>
<evidence type="ECO:0000259" key="11">
    <source>
        <dbReference type="PROSITE" id="PS51229"/>
    </source>
</evidence>
<dbReference type="GO" id="GO:0097602">
    <property type="term" value="F:cullin family protein binding"/>
    <property type="evidence" value="ECO:0007669"/>
    <property type="project" value="TreeGrafter"/>
</dbReference>
<evidence type="ECO:0000313" key="13">
    <source>
        <dbReference type="Proteomes" id="UP001187531"/>
    </source>
</evidence>
<dbReference type="FunFam" id="1.10.238.200:FF:000003">
    <property type="entry name" value="DCN1-like protein 3"/>
    <property type="match status" value="1"/>
</dbReference>
<dbReference type="PANTHER" id="PTHR12281:SF31">
    <property type="entry name" value="DCN1-LIKE PROTEIN 3"/>
    <property type="match status" value="1"/>
</dbReference>
<dbReference type="GO" id="GO:0045116">
    <property type="term" value="P:protein neddylation"/>
    <property type="evidence" value="ECO:0007669"/>
    <property type="project" value="TreeGrafter"/>
</dbReference>
<dbReference type="Pfam" id="PF03556">
    <property type="entry name" value="Cullin_binding"/>
    <property type="match status" value="1"/>
</dbReference>
<dbReference type="InterPro" id="IPR014764">
    <property type="entry name" value="DCN-prot"/>
</dbReference>
<keyword evidence="8" id="KW-0539">Nucleus</keyword>
<keyword evidence="13" id="KW-1185">Reference proteome</keyword>
<dbReference type="PANTHER" id="PTHR12281">
    <property type="entry name" value="RP42 RELATED"/>
    <property type="match status" value="1"/>
</dbReference>
<keyword evidence="7" id="KW-0472">Membrane</keyword>
<dbReference type="Gene3D" id="1.10.238.10">
    <property type="entry name" value="EF-hand"/>
    <property type="match status" value="1"/>
</dbReference>
<evidence type="ECO:0000256" key="5">
    <source>
        <dbReference type="ARBA" id="ARBA00022490"/>
    </source>
</evidence>
<keyword evidence="9" id="KW-0449">Lipoprotein</keyword>
<keyword evidence="4" id="KW-1003">Cell membrane</keyword>
<gene>
    <name evidence="12" type="ORF">QYM36_012515</name>
</gene>
<evidence type="ECO:0000256" key="4">
    <source>
        <dbReference type="ARBA" id="ARBA00022475"/>
    </source>
</evidence>
<evidence type="ECO:0000256" key="6">
    <source>
        <dbReference type="ARBA" id="ARBA00022707"/>
    </source>
</evidence>
<evidence type="ECO:0000256" key="3">
    <source>
        <dbReference type="ARBA" id="ARBA00004556"/>
    </source>
</evidence>
<evidence type="ECO:0000313" key="12">
    <source>
        <dbReference type="EMBL" id="KAK2711353.1"/>
    </source>
</evidence>
<comment type="function">
    <text evidence="10">Neddylation of cullins play an essential role in the regulation of SCF-type complexes activity.</text>
</comment>
<dbReference type="GO" id="GO:0005886">
    <property type="term" value="C:plasma membrane"/>
    <property type="evidence" value="ECO:0007669"/>
    <property type="project" value="UniProtKB-SubCell"/>
</dbReference>
<comment type="caution">
    <text evidence="12">The sequence shown here is derived from an EMBL/GenBank/DDBJ whole genome shotgun (WGS) entry which is preliminary data.</text>
</comment>
<sequence length="279" mass="31994">MGKFLSCLRKTNFEAAPCDAKDPIVPETGPRTEEHSPFLTDSYTIIQPSNDGRSLYTYKTPVIGRNSICSTTSDIARNNNNSSLDIDIKIHSLFDQYKDNDVDSILLDGMEKFCVDLGLQPDDFKMLVLAWKFRADVMCQFTRNEFFQGCKVMNADSIEGILNKIPYIVDELNDPGQFKDFYKFTFKFGLDKSIGEKTLPVDTASALWRLVFSRDKPPFLDKWIDFLLLHKHIRGIPKDTWMMFLTFCSTVDPSLSNYDECEAWPSVFDDFVEAMKPKS</sequence>
<dbReference type="GO" id="GO:0032182">
    <property type="term" value="F:ubiquitin-like protein binding"/>
    <property type="evidence" value="ECO:0007669"/>
    <property type="project" value="TreeGrafter"/>
</dbReference>
<dbReference type="InterPro" id="IPR005176">
    <property type="entry name" value="PONY_dom"/>
</dbReference>
<dbReference type="Gene3D" id="1.10.238.200">
    <property type="entry name" value="Cullin, PONY binding domain"/>
    <property type="match status" value="1"/>
</dbReference>
<dbReference type="GO" id="GO:2000436">
    <property type="term" value="P:positive regulation of protein neddylation"/>
    <property type="evidence" value="ECO:0007669"/>
    <property type="project" value="UniProtKB-ARBA"/>
</dbReference>
<evidence type="ECO:0000256" key="7">
    <source>
        <dbReference type="ARBA" id="ARBA00023136"/>
    </source>
</evidence>
<accession>A0AA88HHE4</accession>
<dbReference type="AlphaFoldDB" id="A0AA88HHE4"/>
<dbReference type="GO" id="GO:0000151">
    <property type="term" value="C:ubiquitin ligase complex"/>
    <property type="evidence" value="ECO:0007669"/>
    <property type="project" value="TreeGrafter"/>
</dbReference>
<evidence type="ECO:0000256" key="2">
    <source>
        <dbReference type="ARBA" id="ARBA00004236"/>
    </source>
</evidence>
<dbReference type="GO" id="GO:0031624">
    <property type="term" value="F:ubiquitin conjugating enzyme binding"/>
    <property type="evidence" value="ECO:0007669"/>
    <property type="project" value="TreeGrafter"/>
</dbReference>
<name>A0AA88HHE4_ARTSF</name>
<organism evidence="12 13">
    <name type="scientific">Artemia franciscana</name>
    <name type="common">Brine shrimp</name>
    <name type="synonym">Artemia sanfranciscana</name>
    <dbReference type="NCBI Taxonomy" id="6661"/>
    <lineage>
        <taxon>Eukaryota</taxon>
        <taxon>Metazoa</taxon>
        <taxon>Ecdysozoa</taxon>
        <taxon>Arthropoda</taxon>
        <taxon>Crustacea</taxon>
        <taxon>Branchiopoda</taxon>
        <taxon>Anostraca</taxon>
        <taxon>Artemiidae</taxon>
        <taxon>Artemia</taxon>
    </lineage>
</organism>
<dbReference type="GO" id="GO:0005634">
    <property type="term" value="C:nucleus"/>
    <property type="evidence" value="ECO:0007669"/>
    <property type="project" value="UniProtKB-SubCell"/>
</dbReference>
<comment type="subcellular location">
    <subcellularLocation>
        <location evidence="2">Cell membrane</location>
    </subcellularLocation>
    <subcellularLocation>
        <location evidence="3">Cytoplasm</location>
        <location evidence="3">Perinuclear region</location>
    </subcellularLocation>
    <subcellularLocation>
        <location evidence="1">Nucleus</location>
    </subcellularLocation>
</comment>
<feature type="domain" description="DCUN1" evidence="11">
    <location>
        <begin position="85"/>
        <end position="276"/>
    </location>
</feature>
<keyword evidence="5" id="KW-0963">Cytoplasm</keyword>
<proteinExistence type="predicted"/>